<dbReference type="AlphaFoldDB" id="A0AAD9KXK4"/>
<dbReference type="Pfam" id="PF10158">
    <property type="entry name" value="LOH1CR12"/>
    <property type="match status" value="1"/>
</dbReference>
<feature type="region of interest" description="Disordered" evidence="7">
    <location>
        <begin position="1"/>
        <end position="67"/>
    </location>
</feature>
<name>A0AAD9KXK4_RIDPI</name>
<evidence type="ECO:0000256" key="2">
    <source>
        <dbReference type="ARBA" id="ARBA00010235"/>
    </source>
</evidence>
<keyword evidence="4" id="KW-0472">Membrane</keyword>
<keyword evidence="6" id="KW-0449">Lipoprotein</keyword>
<comment type="caution">
    <text evidence="8">The sequence shown here is derived from an EMBL/GenBank/DDBJ whole genome shotgun (WGS) entry which is preliminary data.</text>
</comment>
<dbReference type="GO" id="GO:1903744">
    <property type="term" value="P:positive regulation of anterograde synaptic vesicle transport"/>
    <property type="evidence" value="ECO:0007669"/>
    <property type="project" value="TreeGrafter"/>
</dbReference>
<dbReference type="GO" id="GO:0098574">
    <property type="term" value="C:cytoplasmic side of lysosomal membrane"/>
    <property type="evidence" value="ECO:0007669"/>
    <property type="project" value="TreeGrafter"/>
</dbReference>
<evidence type="ECO:0000256" key="7">
    <source>
        <dbReference type="SAM" id="MobiDB-lite"/>
    </source>
</evidence>
<feature type="compositionally biased region" description="Polar residues" evidence="7">
    <location>
        <begin position="1"/>
        <end position="14"/>
    </location>
</feature>
<dbReference type="GO" id="GO:0030672">
    <property type="term" value="C:synaptic vesicle membrane"/>
    <property type="evidence" value="ECO:0007669"/>
    <property type="project" value="TreeGrafter"/>
</dbReference>
<gene>
    <name evidence="8" type="ORF">NP493_506g01034</name>
</gene>
<dbReference type="PANTHER" id="PTHR31634">
    <property type="entry name" value="BLOC-1-RELATED COMPLEX SUBUNIT 5"/>
    <property type="match status" value="1"/>
</dbReference>
<feature type="compositionally biased region" description="Pro residues" evidence="7">
    <location>
        <begin position="49"/>
        <end position="58"/>
    </location>
</feature>
<organism evidence="8 9">
    <name type="scientific">Ridgeia piscesae</name>
    <name type="common">Tubeworm</name>
    <dbReference type="NCBI Taxonomy" id="27915"/>
    <lineage>
        <taxon>Eukaryota</taxon>
        <taxon>Metazoa</taxon>
        <taxon>Spiralia</taxon>
        <taxon>Lophotrochozoa</taxon>
        <taxon>Annelida</taxon>
        <taxon>Polychaeta</taxon>
        <taxon>Sedentaria</taxon>
        <taxon>Canalipalpata</taxon>
        <taxon>Sabellida</taxon>
        <taxon>Siboglinidae</taxon>
        <taxon>Ridgeia</taxon>
    </lineage>
</organism>
<keyword evidence="9" id="KW-1185">Reference proteome</keyword>
<evidence type="ECO:0000256" key="6">
    <source>
        <dbReference type="ARBA" id="ARBA00023288"/>
    </source>
</evidence>
<evidence type="ECO:0000313" key="9">
    <source>
        <dbReference type="Proteomes" id="UP001209878"/>
    </source>
</evidence>
<evidence type="ECO:0000256" key="5">
    <source>
        <dbReference type="ARBA" id="ARBA00023228"/>
    </source>
</evidence>
<dbReference type="EMBL" id="JAODUO010000505">
    <property type="protein sequence ID" value="KAK2179204.1"/>
    <property type="molecule type" value="Genomic_DNA"/>
</dbReference>
<dbReference type="PANTHER" id="PTHR31634:SF2">
    <property type="entry name" value="BLOC-1-RELATED COMPLEX SUBUNIT 5"/>
    <property type="match status" value="1"/>
</dbReference>
<reference evidence="8" key="1">
    <citation type="journal article" date="2023" name="Mol. Biol. Evol.">
        <title>Third-Generation Sequencing Reveals the Adaptive Role of the Epigenome in Three Deep-Sea Polychaetes.</title>
        <authorList>
            <person name="Perez M."/>
            <person name="Aroh O."/>
            <person name="Sun Y."/>
            <person name="Lan Y."/>
            <person name="Juniper S.K."/>
            <person name="Young C.R."/>
            <person name="Angers B."/>
            <person name="Qian P.Y."/>
        </authorList>
    </citation>
    <scope>NUCLEOTIDE SEQUENCE</scope>
    <source>
        <strain evidence="8">R07B-5</strain>
    </source>
</reference>
<dbReference type="CDD" id="cd22789">
    <property type="entry name" value="BORCS5-like"/>
    <property type="match status" value="1"/>
</dbReference>
<dbReference type="GO" id="GO:0099078">
    <property type="term" value="C:BORC complex"/>
    <property type="evidence" value="ECO:0007669"/>
    <property type="project" value="TreeGrafter"/>
</dbReference>
<comment type="subcellular location">
    <subcellularLocation>
        <location evidence="1">Lysosome membrane</location>
        <topology evidence="1">Lipid-anchor</topology>
        <orientation evidence="1">Cytoplasmic side</orientation>
    </subcellularLocation>
</comment>
<sequence length="229" mass="25833">MGADQSTGGNVQLKSQRDEDIPYTSYSLSKPIDGEVTRSSPRPTSRPRSMPPRDPPPGDIQQQSTQRHSIVVVAPAASSDQKPDPEIDRLDRIPVLQPIIRGIIDTPRVGGASLDIETLEKLDPQQLLQLCLRYQEHLKQCAEAVSFDQNALCVRIKEVDFAIQTLYLHLTERQKKFSKYAEQIQKINEMSSILHRVKMSVEQTIPLMERLNSVLPPGEQLEPFSMKPK</sequence>
<dbReference type="Proteomes" id="UP001209878">
    <property type="component" value="Unassembled WGS sequence"/>
</dbReference>
<proteinExistence type="inferred from homology"/>
<comment type="similarity">
    <text evidence="2">Belongs to the BORCS5 family.</text>
</comment>
<dbReference type="InterPro" id="IPR018780">
    <property type="entry name" value="TBORCS5"/>
</dbReference>
<protein>
    <recommendedName>
        <fullName evidence="3">BLOC-1-related complex subunit 5</fullName>
    </recommendedName>
</protein>
<keyword evidence="5" id="KW-0458">Lysosome</keyword>
<feature type="compositionally biased region" description="Low complexity" evidence="7">
    <location>
        <begin position="38"/>
        <end position="48"/>
    </location>
</feature>
<evidence type="ECO:0000256" key="3">
    <source>
        <dbReference type="ARBA" id="ARBA00022300"/>
    </source>
</evidence>
<dbReference type="GO" id="GO:0072384">
    <property type="term" value="P:organelle transport along microtubule"/>
    <property type="evidence" value="ECO:0007669"/>
    <property type="project" value="TreeGrafter"/>
</dbReference>
<evidence type="ECO:0000256" key="4">
    <source>
        <dbReference type="ARBA" id="ARBA00023136"/>
    </source>
</evidence>
<evidence type="ECO:0000256" key="1">
    <source>
        <dbReference type="ARBA" id="ARBA00004122"/>
    </source>
</evidence>
<accession>A0AAD9KXK4</accession>
<dbReference type="GO" id="GO:0032418">
    <property type="term" value="P:lysosome localization"/>
    <property type="evidence" value="ECO:0007669"/>
    <property type="project" value="InterPro"/>
</dbReference>
<evidence type="ECO:0000313" key="8">
    <source>
        <dbReference type="EMBL" id="KAK2179204.1"/>
    </source>
</evidence>